<comment type="caution">
    <text evidence="1">The sequence shown here is derived from an EMBL/GenBank/DDBJ whole genome shotgun (WGS) entry which is preliminary data.</text>
</comment>
<proteinExistence type="predicted"/>
<dbReference type="RefSeq" id="WP_279933521.1">
    <property type="nucleotide sequence ID" value="NZ_JARWBG010000110.1"/>
</dbReference>
<organism evidence="1 2">
    <name type="scientific">Streptomyces chengmaiensis</name>
    <dbReference type="NCBI Taxonomy" id="3040919"/>
    <lineage>
        <taxon>Bacteria</taxon>
        <taxon>Bacillati</taxon>
        <taxon>Actinomycetota</taxon>
        <taxon>Actinomycetes</taxon>
        <taxon>Kitasatosporales</taxon>
        <taxon>Streptomycetaceae</taxon>
        <taxon>Streptomyces</taxon>
    </lineage>
</organism>
<name>A0ABT6HZG1_9ACTN</name>
<reference evidence="1 2" key="1">
    <citation type="submission" date="2023-04" db="EMBL/GenBank/DDBJ databases">
        <title>Streptomyces chengmaiensis sp. nov. isolated from the stem of mangrove plant in Hainan.</title>
        <authorList>
            <person name="Huang X."/>
            <person name="Zhou S."/>
            <person name="Chu X."/>
            <person name="Xie Y."/>
            <person name="Lin Y."/>
        </authorList>
    </citation>
    <scope>NUCLEOTIDE SEQUENCE [LARGE SCALE GENOMIC DNA]</scope>
    <source>
        <strain evidence="1 2">HNM0663</strain>
    </source>
</reference>
<keyword evidence="2" id="KW-1185">Reference proteome</keyword>
<dbReference type="Proteomes" id="UP001223144">
    <property type="component" value="Unassembled WGS sequence"/>
</dbReference>
<protein>
    <submittedName>
        <fullName evidence="1">Uncharacterized protein</fullName>
    </submittedName>
</protein>
<evidence type="ECO:0000313" key="1">
    <source>
        <dbReference type="EMBL" id="MDH2394102.1"/>
    </source>
</evidence>
<evidence type="ECO:0000313" key="2">
    <source>
        <dbReference type="Proteomes" id="UP001223144"/>
    </source>
</evidence>
<accession>A0ABT6HZG1</accession>
<gene>
    <name evidence="1" type="ORF">QCN29_36295</name>
</gene>
<dbReference type="EMBL" id="JARWBG010000110">
    <property type="protein sequence ID" value="MDH2394102.1"/>
    <property type="molecule type" value="Genomic_DNA"/>
</dbReference>
<sequence length="154" mass="16676">MSAVAAEGPDPVSEGVCGGGWKQNVYGYKATHHGKGPKFKDGPGGTIVVTKTTSETFSTTVSGTGGVSVGFAVVEAKAEVSGEATASVTWESSHQYRRDISRNKYGHVQYGSWGHTATWEKYYQLPNCKKTQRKTGSVKVANKETGYRYWETSR</sequence>